<gene>
    <name evidence="2" type="ORF">PUN28_017892</name>
</gene>
<proteinExistence type="predicted"/>
<protein>
    <submittedName>
        <fullName evidence="2">Uncharacterized protein</fullName>
    </submittedName>
</protein>
<evidence type="ECO:0000256" key="1">
    <source>
        <dbReference type="SAM" id="MobiDB-lite"/>
    </source>
</evidence>
<sequence>MAVLSWWSDLSAKLRDREERIVYATQRPRARSHAANGGVLRRAPHSSPSYKRGLSVGTKRFESCTHCRITLFAFSLSLVSCGDSPTLCLSRASNDPLRGPPRSARPLAGASAAGDYGGALARCLYLRDSDALRCARMRRVPVVTYAAASSCAPGEEWRVRRFSPLLFLRSRARAIARAEGFVEYASHFRPRWFFKEFRPALASRETQPLADRRAKTKKTHIVVYSLIERHMNIDISNAHCGPRIQFPDHAWLRVVLSKTNCLRAPFRRPRTSDSLDNRRETHARTHAREGRTCAVVINVASSCKEFIRYTYIRAERKRVDLLPPRSRGCSLCLVRFLIFPSSLLSNILRAPIAPCAAKVCEVRDRARVDRACSRVHESAIRRDHPLNLSILLSGGKETNQDFLSSGERTGKSPAPNPAVPPQGNVVFGRVRLSRGAASRPRKVEKNFEERVQEYVKPFRGKPKKPKDRTGDSSSATLASRRWAMPRGASRLARGHAAARRCPAFSSSCTSPLVERRDPLGVGLRPGCGRPWLSTEGGWAASRCGSHSGASRSHCEKRRTQSVHVGTRKMVNYAWSGRSQGKP</sequence>
<accession>A0AAW2ELJ0</accession>
<evidence type="ECO:0000313" key="2">
    <source>
        <dbReference type="EMBL" id="KAL0103855.1"/>
    </source>
</evidence>
<dbReference type="Proteomes" id="UP001430953">
    <property type="component" value="Unassembled WGS sequence"/>
</dbReference>
<name>A0AAW2ELJ0_9HYME</name>
<dbReference type="AlphaFoldDB" id="A0AAW2ELJ0"/>
<reference evidence="2 3" key="1">
    <citation type="submission" date="2023-03" db="EMBL/GenBank/DDBJ databases">
        <title>High recombination rates correlate with genetic variation in Cardiocondyla obscurior ants.</title>
        <authorList>
            <person name="Errbii M."/>
        </authorList>
    </citation>
    <scope>NUCLEOTIDE SEQUENCE [LARGE SCALE GENOMIC DNA]</scope>
    <source>
        <strain evidence="2">Alpha-2009</strain>
        <tissue evidence="2">Whole body</tissue>
    </source>
</reference>
<evidence type="ECO:0000313" key="3">
    <source>
        <dbReference type="Proteomes" id="UP001430953"/>
    </source>
</evidence>
<dbReference type="EMBL" id="JADYXP020000021">
    <property type="protein sequence ID" value="KAL0103855.1"/>
    <property type="molecule type" value="Genomic_DNA"/>
</dbReference>
<feature type="region of interest" description="Disordered" evidence="1">
    <location>
        <begin position="542"/>
        <end position="562"/>
    </location>
</feature>
<organism evidence="2 3">
    <name type="scientific">Cardiocondyla obscurior</name>
    <dbReference type="NCBI Taxonomy" id="286306"/>
    <lineage>
        <taxon>Eukaryota</taxon>
        <taxon>Metazoa</taxon>
        <taxon>Ecdysozoa</taxon>
        <taxon>Arthropoda</taxon>
        <taxon>Hexapoda</taxon>
        <taxon>Insecta</taxon>
        <taxon>Pterygota</taxon>
        <taxon>Neoptera</taxon>
        <taxon>Endopterygota</taxon>
        <taxon>Hymenoptera</taxon>
        <taxon>Apocrita</taxon>
        <taxon>Aculeata</taxon>
        <taxon>Formicoidea</taxon>
        <taxon>Formicidae</taxon>
        <taxon>Myrmicinae</taxon>
        <taxon>Cardiocondyla</taxon>
    </lineage>
</organism>
<feature type="region of interest" description="Disordered" evidence="1">
    <location>
        <begin position="454"/>
        <end position="493"/>
    </location>
</feature>
<feature type="region of interest" description="Disordered" evidence="1">
    <location>
        <begin position="401"/>
        <end position="424"/>
    </location>
</feature>
<comment type="caution">
    <text evidence="2">The sequence shown here is derived from an EMBL/GenBank/DDBJ whole genome shotgun (WGS) entry which is preliminary data.</text>
</comment>
<keyword evidence="3" id="KW-1185">Reference proteome</keyword>